<sequence length="375" mass="42373">MDNGSKKQEMFSKMEEKKSEVKIVRKIVAIIAITFLLLFGIIGLIGYNYVKSALKPVNPDATKTIAVEVPIGSSLSSISALLEKKGIIKDAKVFKYYAKFKNESQFQAGNYDLTQAMTLDELIESLKTGKVYREPIFTMTIPEGLTLDQIGKIVEKKTPYTQKEFMDLVTSEAFVQKMMANYPELITDAVLADNIRYDLEGYLFPATYSYFEEKPSLESIVEEMIAAMNNVVKNYSEVLVEKQMSVHQLLTFASLLEEEATAQTDRETIASVFYNRIEKGMPLQTDPTVLYALGSHKDRVLYEDLEVENAYNTYKNKGLPPGPIAGAGKTSIEAALNPSKTDYFYFLADKEGVNHFSKTYDEHLQKVEKYLRQAE</sequence>
<proteinExistence type="inferred from homology"/>
<feature type="site" description="Important for catalytic activity" evidence="7">
    <location>
        <position position="259"/>
    </location>
</feature>
<reference evidence="8 9" key="1">
    <citation type="submission" date="2017-11" db="EMBL/GenBank/DDBJ databases">
        <title>Genome sequence of Lysinibacillus sphaericus, a lignin-degrading bacteria isolated from municipal solid waste soil.</title>
        <authorList>
            <person name="Persinoti G.F."/>
            <person name="Paixao D.A."/>
            <person name="Bugg T.D."/>
            <person name="Squina F.M."/>
        </authorList>
    </citation>
    <scope>NUCLEOTIDE SEQUENCE [LARGE SCALE GENOMIC DNA]</scope>
    <source>
        <strain evidence="8 9">A1</strain>
    </source>
</reference>
<dbReference type="GO" id="GO:0008932">
    <property type="term" value="F:lytic endotransglycosylase activity"/>
    <property type="evidence" value="ECO:0007669"/>
    <property type="project" value="UniProtKB-UniRule"/>
</dbReference>
<gene>
    <name evidence="7 8" type="primary">mltG</name>
    <name evidence="8" type="ORF">LYSIN_00387</name>
</gene>
<dbReference type="Proteomes" id="UP000237319">
    <property type="component" value="Unassembled WGS sequence"/>
</dbReference>
<dbReference type="InterPro" id="IPR003770">
    <property type="entry name" value="MLTG-like"/>
</dbReference>
<keyword evidence="6 7" id="KW-0961">Cell wall biogenesis/degradation</keyword>
<dbReference type="PANTHER" id="PTHR30518">
    <property type="entry name" value="ENDOLYTIC MUREIN TRANSGLYCOSYLASE"/>
    <property type="match status" value="1"/>
</dbReference>
<name>A0A2S5CXS1_LYSSH</name>
<dbReference type="NCBIfam" id="TIGR00247">
    <property type="entry name" value="endolytic transglycosylase MltG"/>
    <property type="match status" value="1"/>
</dbReference>
<evidence type="ECO:0000256" key="2">
    <source>
        <dbReference type="ARBA" id="ARBA00022692"/>
    </source>
</evidence>
<evidence type="ECO:0000256" key="3">
    <source>
        <dbReference type="ARBA" id="ARBA00022989"/>
    </source>
</evidence>
<comment type="caution">
    <text evidence="8">The sequence shown here is derived from an EMBL/GenBank/DDBJ whole genome shotgun (WGS) entry which is preliminary data.</text>
</comment>
<keyword evidence="1 7" id="KW-1003">Cell membrane</keyword>
<evidence type="ECO:0000256" key="4">
    <source>
        <dbReference type="ARBA" id="ARBA00023136"/>
    </source>
</evidence>
<dbReference type="HAMAP" id="MF_02065">
    <property type="entry name" value="MltG"/>
    <property type="match status" value="1"/>
</dbReference>
<evidence type="ECO:0000256" key="7">
    <source>
        <dbReference type="HAMAP-Rule" id="MF_02065"/>
    </source>
</evidence>
<comment type="catalytic activity">
    <reaction evidence="7">
        <text>a peptidoglycan chain = a peptidoglycan chain with N-acetyl-1,6-anhydromuramyl-[peptide] at the reducing end + a peptidoglycan chain with N-acetylglucosamine at the non-reducing end.</text>
        <dbReference type="EC" id="4.2.2.29"/>
    </reaction>
</comment>
<dbReference type="RefSeq" id="WP_069513394.1">
    <property type="nucleotide sequence ID" value="NZ_CP194323.1"/>
</dbReference>
<evidence type="ECO:0000256" key="6">
    <source>
        <dbReference type="ARBA" id="ARBA00023316"/>
    </source>
</evidence>
<dbReference type="PANTHER" id="PTHR30518:SF2">
    <property type="entry name" value="ENDOLYTIC MUREIN TRANSGLYCOSYLASE"/>
    <property type="match status" value="1"/>
</dbReference>
<organism evidence="8 9">
    <name type="scientific">Lysinibacillus sphaericus</name>
    <name type="common">Bacillus sphaericus</name>
    <dbReference type="NCBI Taxonomy" id="1421"/>
    <lineage>
        <taxon>Bacteria</taxon>
        <taxon>Bacillati</taxon>
        <taxon>Bacillota</taxon>
        <taxon>Bacilli</taxon>
        <taxon>Bacillales</taxon>
        <taxon>Bacillaceae</taxon>
        <taxon>Lysinibacillus</taxon>
    </lineage>
</organism>
<dbReference type="AlphaFoldDB" id="A0A2S5CXS1"/>
<dbReference type="GO" id="GO:0071555">
    <property type="term" value="P:cell wall organization"/>
    <property type="evidence" value="ECO:0007669"/>
    <property type="project" value="UniProtKB-KW"/>
</dbReference>
<dbReference type="Gene3D" id="3.30.1490.480">
    <property type="entry name" value="Endolytic murein transglycosylase"/>
    <property type="match status" value="1"/>
</dbReference>
<keyword evidence="4 7" id="KW-0472">Membrane</keyword>
<keyword evidence="5 7" id="KW-0456">Lyase</keyword>
<evidence type="ECO:0000256" key="1">
    <source>
        <dbReference type="ARBA" id="ARBA00022475"/>
    </source>
</evidence>
<keyword evidence="2 7" id="KW-0812">Transmembrane</keyword>
<comment type="function">
    <text evidence="7">Functions as a peptidoglycan terminase that cleaves nascent peptidoglycan strands endolytically to terminate their elongation.</text>
</comment>
<evidence type="ECO:0000313" key="9">
    <source>
        <dbReference type="Proteomes" id="UP000237319"/>
    </source>
</evidence>
<dbReference type="GO" id="GO:0005886">
    <property type="term" value="C:plasma membrane"/>
    <property type="evidence" value="ECO:0007669"/>
    <property type="project" value="UniProtKB-SubCell"/>
</dbReference>
<dbReference type="EMBL" id="PGLV01000001">
    <property type="protein sequence ID" value="POZ55604.1"/>
    <property type="molecule type" value="Genomic_DNA"/>
</dbReference>
<feature type="transmembrane region" description="Helical" evidence="7">
    <location>
        <begin position="27"/>
        <end position="50"/>
    </location>
</feature>
<evidence type="ECO:0000256" key="5">
    <source>
        <dbReference type="ARBA" id="ARBA00023239"/>
    </source>
</evidence>
<protein>
    <recommendedName>
        <fullName evidence="7">Endolytic murein transglycosylase</fullName>
        <ecNumber evidence="7">4.2.2.29</ecNumber>
    </recommendedName>
    <alternativeName>
        <fullName evidence="7">Peptidoglycan lytic transglycosylase</fullName>
    </alternativeName>
    <alternativeName>
        <fullName evidence="7">Peptidoglycan polymerization terminase</fullName>
    </alternativeName>
</protein>
<evidence type="ECO:0000313" key="8">
    <source>
        <dbReference type="EMBL" id="POZ55604.1"/>
    </source>
</evidence>
<keyword evidence="3 7" id="KW-1133">Transmembrane helix</keyword>
<accession>A0A2S5CXS1</accession>
<comment type="similarity">
    <text evidence="7">Belongs to the transglycosylase MltG family.</text>
</comment>
<comment type="subcellular location">
    <subcellularLocation>
        <location evidence="7">Cell membrane</location>
        <topology evidence="7">Single-pass membrane protein</topology>
    </subcellularLocation>
</comment>
<dbReference type="GO" id="GO:0009252">
    <property type="term" value="P:peptidoglycan biosynthetic process"/>
    <property type="evidence" value="ECO:0007669"/>
    <property type="project" value="UniProtKB-UniRule"/>
</dbReference>
<dbReference type="CDD" id="cd08010">
    <property type="entry name" value="MltG_like"/>
    <property type="match status" value="1"/>
</dbReference>
<dbReference type="Gene3D" id="3.30.160.60">
    <property type="entry name" value="Classic Zinc Finger"/>
    <property type="match status" value="1"/>
</dbReference>
<dbReference type="EC" id="4.2.2.29" evidence="7"/>
<dbReference type="Pfam" id="PF02618">
    <property type="entry name" value="YceG"/>
    <property type="match status" value="1"/>
</dbReference>
<keyword evidence="9" id="KW-1185">Reference proteome</keyword>